<accession>A0A4C1X212</accession>
<name>A0A4C1X212_EUMVA</name>
<sequence length="101" mass="11012">MDVERTARAPVKRQARRAQTAATCTSARRTGIISLLAPQAARADSTEIFPVGITAQAPPKWRVMKTDERARAAGDTSADARNIAMPPYIHLCILHRTCLIS</sequence>
<protein>
    <submittedName>
        <fullName evidence="2">Uncharacterized protein</fullName>
    </submittedName>
</protein>
<evidence type="ECO:0000256" key="1">
    <source>
        <dbReference type="SAM" id="MobiDB-lite"/>
    </source>
</evidence>
<proteinExistence type="predicted"/>
<dbReference type="AlphaFoldDB" id="A0A4C1X212"/>
<reference evidence="2 3" key="1">
    <citation type="journal article" date="2019" name="Commun. Biol.">
        <title>The bagworm genome reveals a unique fibroin gene that provides high tensile strength.</title>
        <authorList>
            <person name="Kono N."/>
            <person name="Nakamura H."/>
            <person name="Ohtoshi R."/>
            <person name="Tomita M."/>
            <person name="Numata K."/>
            <person name="Arakawa K."/>
        </authorList>
    </citation>
    <scope>NUCLEOTIDE SEQUENCE [LARGE SCALE GENOMIC DNA]</scope>
</reference>
<comment type="caution">
    <text evidence="2">The sequence shown here is derived from an EMBL/GenBank/DDBJ whole genome shotgun (WGS) entry which is preliminary data.</text>
</comment>
<keyword evidence="3" id="KW-1185">Reference proteome</keyword>
<organism evidence="2 3">
    <name type="scientific">Eumeta variegata</name>
    <name type="common">Bagworm moth</name>
    <name type="synonym">Eumeta japonica</name>
    <dbReference type="NCBI Taxonomy" id="151549"/>
    <lineage>
        <taxon>Eukaryota</taxon>
        <taxon>Metazoa</taxon>
        <taxon>Ecdysozoa</taxon>
        <taxon>Arthropoda</taxon>
        <taxon>Hexapoda</taxon>
        <taxon>Insecta</taxon>
        <taxon>Pterygota</taxon>
        <taxon>Neoptera</taxon>
        <taxon>Endopterygota</taxon>
        <taxon>Lepidoptera</taxon>
        <taxon>Glossata</taxon>
        <taxon>Ditrysia</taxon>
        <taxon>Tineoidea</taxon>
        <taxon>Psychidae</taxon>
        <taxon>Oiketicinae</taxon>
        <taxon>Eumeta</taxon>
    </lineage>
</organism>
<dbReference type="Proteomes" id="UP000299102">
    <property type="component" value="Unassembled WGS sequence"/>
</dbReference>
<gene>
    <name evidence="2" type="ORF">EVAR_82914_1</name>
</gene>
<dbReference type="EMBL" id="BGZK01000711">
    <property type="protein sequence ID" value="GBP57203.1"/>
    <property type="molecule type" value="Genomic_DNA"/>
</dbReference>
<feature type="region of interest" description="Disordered" evidence="1">
    <location>
        <begin position="1"/>
        <end position="23"/>
    </location>
</feature>
<evidence type="ECO:0000313" key="3">
    <source>
        <dbReference type="Proteomes" id="UP000299102"/>
    </source>
</evidence>
<evidence type="ECO:0000313" key="2">
    <source>
        <dbReference type="EMBL" id="GBP57203.1"/>
    </source>
</evidence>